<evidence type="ECO:0000313" key="3">
    <source>
        <dbReference type="Proteomes" id="UP000406256"/>
    </source>
</evidence>
<accession>A0A5E4WV59</accession>
<name>A0A5E4WV59_9BURK</name>
<reference evidence="2 3" key="1">
    <citation type="submission" date="2019-08" db="EMBL/GenBank/DDBJ databases">
        <authorList>
            <person name="Peeters C."/>
        </authorList>
    </citation>
    <scope>NUCLEOTIDE SEQUENCE [LARGE SCALE GENOMIC DNA]</scope>
    <source>
        <strain evidence="2 3">LMG 31108</strain>
    </source>
</reference>
<protein>
    <recommendedName>
        <fullName evidence="4">Tetratricopeptide repeat protein</fullName>
    </recommendedName>
</protein>
<dbReference type="RefSeq" id="WP_150670051.1">
    <property type="nucleotide sequence ID" value="NZ_CABPSB010000013.1"/>
</dbReference>
<sequence length="442" mass="48056">MPMTNVPENINFPLHRYPDYTLSDARVARLEDFNTQVSLGAYPMDSLFKDFLAHFKYMGLCDAIRNSLSGGVKSRLLSCAALCHIASIGKGRDFLATQGMLEYADRDALTLLNEIPLSERKAMLGSARLGERYQIVIKFEKIDLNIPLGSLCFGNGQGALTVEETRTLLLDRGSRECSLLQQFAREMTQTRTPGFDAQIGHAWMSAIERCVDGGDMANFSRERLDMLSLGTALRALATKEAGYMPRNDGRLANMLNQTRAAFQRAGNPKECALAYADIGTYLLHSGEINRAREAYRYAGEAFDEAMCALLAVKRVADAKGCRDLALQAYGNARDDEAAASVLDRFNSVAGRQSLEIGGGDAPLTPREVEGHRADWRPALSPFHLSLPGAIASQLASAESASRSAALRKRLSIDSPASETPKGPSTPITVPGSRRGSPQGDVN</sequence>
<dbReference type="EMBL" id="CABPSB010000013">
    <property type="protein sequence ID" value="VVE27464.1"/>
    <property type="molecule type" value="Genomic_DNA"/>
</dbReference>
<dbReference type="Proteomes" id="UP000406256">
    <property type="component" value="Unassembled WGS sequence"/>
</dbReference>
<dbReference type="OrthoDB" id="8936910at2"/>
<dbReference type="AlphaFoldDB" id="A0A5E4WV59"/>
<gene>
    <name evidence="2" type="ORF">PAN31108_03453</name>
</gene>
<proteinExistence type="predicted"/>
<evidence type="ECO:0008006" key="4">
    <source>
        <dbReference type="Google" id="ProtNLM"/>
    </source>
</evidence>
<evidence type="ECO:0000256" key="1">
    <source>
        <dbReference type="SAM" id="MobiDB-lite"/>
    </source>
</evidence>
<evidence type="ECO:0000313" key="2">
    <source>
        <dbReference type="EMBL" id="VVE27464.1"/>
    </source>
</evidence>
<feature type="region of interest" description="Disordered" evidence="1">
    <location>
        <begin position="405"/>
        <end position="442"/>
    </location>
</feature>
<organism evidence="2 3">
    <name type="scientific">Pandoraea anhela</name>
    <dbReference type="NCBI Taxonomy" id="2508295"/>
    <lineage>
        <taxon>Bacteria</taxon>
        <taxon>Pseudomonadati</taxon>
        <taxon>Pseudomonadota</taxon>
        <taxon>Betaproteobacteria</taxon>
        <taxon>Burkholderiales</taxon>
        <taxon>Burkholderiaceae</taxon>
        <taxon>Pandoraea</taxon>
    </lineage>
</organism>
<keyword evidence="3" id="KW-1185">Reference proteome</keyword>